<protein>
    <submittedName>
        <fullName evidence="14">SusC/RagA family TonB-linked outer membrane protein</fullName>
    </submittedName>
</protein>
<keyword evidence="7" id="KW-0406">Ion transport</keyword>
<evidence type="ECO:0000259" key="13">
    <source>
        <dbReference type="Pfam" id="PF14905"/>
    </source>
</evidence>
<feature type="domain" description="Outer membrane protein beta-barrel" evidence="13">
    <location>
        <begin position="718"/>
        <end position="808"/>
    </location>
</feature>
<dbReference type="PANTHER" id="PTHR32552">
    <property type="entry name" value="FERRICHROME IRON RECEPTOR-RELATED"/>
    <property type="match status" value="1"/>
</dbReference>
<dbReference type="FunFam" id="2.60.40.1120:FF:000003">
    <property type="entry name" value="Outer membrane protein Omp121"/>
    <property type="match status" value="1"/>
</dbReference>
<evidence type="ECO:0000256" key="2">
    <source>
        <dbReference type="ARBA" id="ARBA00022448"/>
    </source>
</evidence>
<evidence type="ECO:0000256" key="6">
    <source>
        <dbReference type="ARBA" id="ARBA00023004"/>
    </source>
</evidence>
<keyword evidence="15" id="KW-1185">Reference proteome</keyword>
<evidence type="ECO:0000256" key="9">
    <source>
        <dbReference type="ARBA" id="ARBA00023136"/>
    </source>
</evidence>
<evidence type="ECO:0000256" key="3">
    <source>
        <dbReference type="ARBA" id="ARBA00022452"/>
    </source>
</evidence>
<reference evidence="14" key="1">
    <citation type="submission" date="2021-06" db="EMBL/GenBank/DDBJ databases">
        <title>44 bacteria genomes isolated from Dapeng, Shenzhen.</title>
        <authorList>
            <person name="Zheng W."/>
            <person name="Yu S."/>
            <person name="Huang Y."/>
        </authorList>
    </citation>
    <scope>NUCLEOTIDE SEQUENCE</scope>
    <source>
        <strain evidence="14">DP5N28-2</strain>
    </source>
</reference>
<keyword evidence="2 11" id="KW-0813">Transport</keyword>
<keyword evidence="6" id="KW-0408">Iron</keyword>
<accession>A0A953HQ31</accession>
<evidence type="ECO:0000256" key="5">
    <source>
        <dbReference type="ARBA" id="ARBA00022692"/>
    </source>
</evidence>
<dbReference type="InterPro" id="IPR008969">
    <property type="entry name" value="CarboxyPept-like_regulatory"/>
</dbReference>
<keyword evidence="3 11" id="KW-1134">Transmembrane beta strand</keyword>
<dbReference type="SUPFAM" id="SSF49464">
    <property type="entry name" value="Carboxypeptidase regulatory domain-like"/>
    <property type="match status" value="1"/>
</dbReference>
<keyword evidence="5 11" id="KW-0812">Transmembrane</keyword>
<evidence type="ECO:0000259" key="12">
    <source>
        <dbReference type="Pfam" id="PF07715"/>
    </source>
</evidence>
<evidence type="ECO:0000256" key="7">
    <source>
        <dbReference type="ARBA" id="ARBA00023065"/>
    </source>
</evidence>
<comment type="subcellular location">
    <subcellularLocation>
        <location evidence="1 11">Cell outer membrane</location>
        <topology evidence="1 11">Multi-pass membrane protein</topology>
    </subcellularLocation>
</comment>
<keyword evidence="9 11" id="KW-0472">Membrane</keyword>
<proteinExistence type="inferred from homology"/>
<evidence type="ECO:0000256" key="8">
    <source>
        <dbReference type="ARBA" id="ARBA00023077"/>
    </source>
</evidence>
<dbReference type="PROSITE" id="PS52016">
    <property type="entry name" value="TONB_DEPENDENT_REC_3"/>
    <property type="match status" value="1"/>
</dbReference>
<dbReference type="NCBIfam" id="TIGR04056">
    <property type="entry name" value="OMP_RagA_SusC"/>
    <property type="match status" value="1"/>
</dbReference>
<evidence type="ECO:0000256" key="11">
    <source>
        <dbReference type="PROSITE-ProRule" id="PRU01360"/>
    </source>
</evidence>
<dbReference type="InterPro" id="IPR036942">
    <property type="entry name" value="Beta-barrel_TonB_sf"/>
</dbReference>
<dbReference type="GO" id="GO:0009279">
    <property type="term" value="C:cell outer membrane"/>
    <property type="evidence" value="ECO:0007669"/>
    <property type="project" value="UniProtKB-SubCell"/>
</dbReference>
<dbReference type="GO" id="GO:0006826">
    <property type="term" value="P:iron ion transport"/>
    <property type="evidence" value="ECO:0007669"/>
    <property type="project" value="UniProtKB-KW"/>
</dbReference>
<evidence type="ECO:0000313" key="14">
    <source>
        <dbReference type="EMBL" id="MBY5958763.1"/>
    </source>
</evidence>
<keyword evidence="10 11" id="KW-0998">Cell outer membrane</keyword>
<gene>
    <name evidence="14" type="ORF">KUV50_11495</name>
</gene>
<keyword evidence="4" id="KW-0410">Iron transport</keyword>
<dbReference type="Pfam" id="PF14905">
    <property type="entry name" value="OMP_b-brl_3"/>
    <property type="match status" value="1"/>
</dbReference>
<comment type="caution">
    <text evidence="14">The sequence shown here is derived from an EMBL/GenBank/DDBJ whole genome shotgun (WGS) entry which is preliminary data.</text>
</comment>
<dbReference type="SUPFAM" id="SSF56935">
    <property type="entry name" value="Porins"/>
    <property type="match status" value="1"/>
</dbReference>
<evidence type="ECO:0000256" key="4">
    <source>
        <dbReference type="ARBA" id="ARBA00022496"/>
    </source>
</evidence>
<dbReference type="InterPro" id="IPR041700">
    <property type="entry name" value="OMP_b-brl_3"/>
</dbReference>
<dbReference type="Gene3D" id="2.170.130.10">
    <property type="entry name" value="TonB-dependent receptor, plug domain"/>
    <property type="match status" value="1"/>
</dbReference>
<evidence type="ECO:0000256" key="10">
    <source>
        <dbReference type="ARBA" id="ARBA00023237"/>
    </source>
</evidence>
<organism evidence="14 15">
    <name type="scientific">Membranihabitans marinus</name>
    <dbReference type="NCBI Taxonomy" id="1227546"/>
    <lineage>
        <taxon>Bacteria</taxon>
        <taxon>Pseudomonadati</taxon>
        <taxon>Bacteroidota</taxon>
        <taxon>Saprospiria</taxon>
        <taxon>Saprospirales</taxon>
        <taxon>Saprospiraceae</taxon>
        <taxon>Membranihabitans</taxon>
    </lineage>
</organism>
<evidence type="ECO:0000313" key="15">
    <source>
        <dbReference type="Proteomes" id="UP000753961"/>
    </source>
</evidence>
<dbReference type="Pfam" id="PF07715">
    <property type="entry name" value="Plug"/>
    <property type="match status" value="1"/>
</dbReference>
<dbReference type="InterPro" id="IPR023996">
    <property type="entry name" value="TonB-dep_OMP_SusC/RagA"/>
</dbReference>
<sequence>MKMLNQSTSFPCIIDMFLRSYLSFLVILLSPLIIHSQVTVNGTVTDLENEPLIGVNVQIKGSNSGTATDFDGQFELSGVNANDVLVFSYIGYQTQEVLVDGKTTINVTLNSDAEMLDEVVVTALGIGRMKKTIGFTTQEVGTEQLANSKTMNLGTALSGQVAGLTVTNPTGMFQGPQFVLRGKNPLIVIDGVPVETDFFDVSAIDIDNINVLKGVAASALYGSRGKDGAILITTKNAEEEGLVVNFTTNNMITAGFTAFPEAQSVYGSGSNGQYEFWDGADGGISDGDMTWGPKLDAGLKIPQWNSPIRNKETGETIEWYGDVKGTIYDDRSKYERVPIDFVSHDNLKDFLRTGVVSTNTFTLAYKGKKASYYASGKYAHQKGQVPNMSLNTGSINFNSQFEITENFTLDASMSYNKVYSPNYPRYGYGPKNHIYTILIWMSSDVNGQDLADHFWVPGLQGYRQANYNYAWYNNPYFASYELQQLQDRDVMDMQVKANWQIMENLSFQIRGNGRNNSRFETLQTPKSYKNYGDSRNGDYKNWNTSKLNIDADALLTYNKEITNNIDFGVNAGASIFNRTYRSEYQSTDGLIVPGVYSLNNTQGPVRASNYLQEKSIRSVYGAFNLDLYNAVFLNFTARNDWSSTLPTNNNSYFYPSVSLSTLVSEYLNLPQTVSYVKLYGSWAQVSSDLSPYSIYSTYNKGVTYGSTQSVYYPSGIINPNILPEKSSSFELGLSTGYFNDRLRLGLTYYNITDENQIINLGISEASGFTSRKVNGNEYKTNGFEVVATVNPIRKKNLNWNLSANWSKYVERITKIFGGQTVYNNLKVGERTDSYYTRVWQKSAQGEVILGDNGLPIRDPYRRNLGHLNPSWRLGLINKFTFKGFDIGLDIDGVWGGIMNSTTHEKMWWGGRHPNSLEYRAAEYSAGKPVYVPEGVVVVEGELKQDVYGNVISDTREYRPNTTAVSWQTWSQNYPYRASVTEEESEKFANTFDRSFFKLRRLAIGYELGNLLPLGQTLKGLYVQLYGYNLLMWKKIPLIDPDYETGNDGNLQDPSPRYLGLSVNFKL</sequence>
<dbReference type="InterPro" id="IPR037066">
    <property type="entry name" value="Plug_dom_sf"/>
</dbReference>
<dbReference type="Proteomes" id="UP000753961">
    <property type="component" value="Unassembled WGS sequence"/>
</dbReference>
<evidence type="ECO:0000256" key="1">
    <source>
        <dbReference type="ARBA" id="ARBA00004571"/>
    </source>
</evidence>
<comment type="similarity">
    <text evidence="11">Belongs to the TonB-dependent receptor family.</text>
</comment>
<dbReference type="Pfam" id="PF13715">
    <property type="entry name" value="CarbopepD_reg_2"/>
    <property type="match status" value="1"/>
</dbReference>
<dbReference type="Gene3D" id="2.40.170.20">
    <property type="entry name" value="TonB-dependent receptor, beta-barrel domain"/>
    <property type="match status" value="1"/>
</dbReference>
<dbReference type="AlphaFoldDB" id="A0A953HQ31"/>
<dbReference type="EMBL" id="JAHVHU010000010">
    <property type="protein sequence ID" value="MBY5958763.1"/>
    <property type="molecule type" value="Genomic_DNA"/>
</dbReference>
<dbReference type="InterPro" id="IPR012910">
    <property type="entry name" value="Plug_dom"/>
</dbReference>
<dbReference type="Gene3D" id="2.60.40.1120">
    <property type="entry name" value="Carboxypeptidase-like, regulatory domain"/>
    <property type="match status" value="1"/>
</dbReference>
<dbReference type="PANTHER" id="PTHR32552:SF81">
    <property type="entry name" value="TONB-DEPENDENT OUTER MEMBRANE RECEPTOR"/>
    <property type="match status" value="1"/>
</dbReference>
<keyword evidence="8" id="KW-0798">TonB box</keyword>
<feature type="domain" description="TonB-dependent receptor plug" evidence="12">
    <location>
        <begin position="132"/>
        <end position="226"/>
    </location>
</feature>
<dbReference type="InterPro" id="IPR039426">
    <property type="entry name" value="TonB-dep_rcpt-like"/>
</dbReference>
<name>A0A953HQ31_9BACT</name>